<dbReference type="EMBL" id="QTKU01000006">
    <property type="protein sequence ID" value="MBS8262668.1"/>
    <property type="molecule type" value="Genomic_DNA"/>
</dbReference>
<dbReference type="Pfam" id="PF11157">
    <property type="entry name" value="DUF2937"/>
    <property type="match status" value="1"/>
</dbReference>
<comment type="caution">
    <text evidence="1">The sequence shown here is derived from an EMBL/GenBank/DDBJ whole genome shotgun (WGS) entry which is preliminary data.</text>
</comment>
<dbReference type="InterPro" id="IPR022584">
    <property type="entry name" value="DUF2937"/>
</dbReference>
<dbReference type="Proteomes" id="UP000705379">
    <property type="component" value="Unassembled WGS sequence"/>
</dbReference>
<sequence>MVRMLMLIVAVLCGTATSQLPEFAQQYRQRIGGAIDALQEVMADFEADASQFGLTVDEAIARLKSGADDFARERGETMEETRARLSKLVDQRDALAAAGPFARLAVVLESMDPKLAQSTAEDYEPALPVTMEGAVSAGLGGVAGLLGVRFLVSVVNVGRRRRRVH</sequence>
<accession>A0A944CJ20</accession>
<dbReference type="AlphaFoldDB" id="A0A944CJ20"/>
<evidence type="ECO:0000313" key="2">
    <source>
        <dbReference type="Proteomes" id="UP000705379"/>
    </source>
</evidence>
<reference evidence="1" key="1">
    <citation type="submission" date="2018-08" db="EMBL/GenBank/DDBJ databases">
        <authorList>
            <person name="Jin W."/>
            <person name="Wang H."/>
            <person name="Yang Y."/>
            <person name="Li M."/>
            <person name="Liu J."/>
        </authorList>
    </citation>
    <scope>NUCLEOTIDE SEQUENCE</scope>
    <source>
        <strain evidence="1">AESS21</strain>
    </source>
</reference>
<reference evidence="1" key="2">
    <citation type="journal article" date="2021" name="Microorganisms">
        <title>Bacterial Dimethylsulfoniopropionate Biosynthesis in the East China Sea.</title>
        <authorList>
            <person name="Liu J."/>
            <person name="Zhang Y."/>
            <person name="Liu J."/>
            <person name="Zhong H."/>
            <person name="Williams B.T."/>
            <person name="Zheng Y."/>
            <person name="Curson A.R.J."/>
            <person name="Sun C."/>
            <person name="Sun H."/>
            <person name="Song D."/>
            <person name="Wagner Mackenzie B."/>
            <person name="Bermejo Martinez A."/>
            <person name="Todd J.D."/>
            <person name="Zhang X.H."/>
        </authorList>
    </citation>
    <scope>NUCLEOTIDE SEQUENCE</scope>
    <source>
        <strain evidence="1">AESS21</strain>
    </source>
</reference>
<name>A0A944CJ20_9HYPH</name>
<proteinExistence type="predicted"/>
<protein>
    <submittedName>
        <fullName evidence="1">DUF2937 family protein</fullName>
    </submittedName>
</protein>
<dbReference type="RefSeq" id="WP_213218000.1">
    <property type="nucleotide sequence ID" value="NZ_QTKU01000006.1"/>
</dbReference>
<organism evidence="1 2">
    <name type="scientific">Roseibium polysiphoniae</name>
    <dbReference type="NCBI Taxonomy" id="2571221"/>
    <lineage>
        <taxon>Bacteria</taxon>
        <taxon>Pseudomonadati</taxon>
        <taxon>Pseudomonadota</taxon>
        <taxon>Alphaproteobacteria</taxon>
        <taxon>Hyphomicrobiales</taxon>
        <taxon>Stappiaceae</taxon>
        <taxon>Roseibium</taxon>
    </lineage>
</organism>
<evidence type="ECO:0000313" key="1">
    <source>
        <dbReference type="EMBL" id="MBS8262668.1"/>
    </source>
</evidence>
<gene>
    <name evidence="1" type="ORF">DYI23_20750</name>
</gene>